<dbReference type="Proteomes" id="UP000245591">
    <property type="component" value="Unassembled WGS sequence"/>
</dbReference>
<comment type="catalytic activity">
    <reaction evidence="7">
        <text>3-hydroxy-2-methylpropanoate + NAD(+) = 2-methyl-3-oxopropanoate + NADH + H(+)</text>
        <dbReference type="Rhea" id="RHEA:17681"/>
        <dbReference type="ChEBI" id="CHEBI:11805"/>
        <dbReference type="ChEBI" id="CHEBI:15378"/>
        <dbReference type="ChEBI" id="CHEBI:57540"/>
        <dbReference type="ChEBI" id="CHEBI:57700"/>
        <dbReference type="ChEBI" id="CHEBI:57945"/>
        <dbReference type="EC" id="1.1.1.31"/>
    </reaction>
</comment>
<dbReference type="PANTHER" id="PTHR22981">
    <property type="entry name" value="3-HYDROXYISOBUTYRATE DEHYDROGENASE-RELATED"/>
    <property type="match status" value="1"/>
</dbReference>
<dbReference type="Gene3D" id="3.40.50.720">
    <property type="entry name" value="NAD(P)-binding Rossmann-like Domain"/>
    <property type="match status" value="1"/>
</dbReference>
<evidence type="ECO:0000256" key="6">
    <source>
        <dbReference type="ARBA" id="ARBA00023027"/>
    </source>
</evidence>
<feature type="active site" evidence="8">
    <location>
        <position position="217"/>
    </location>
</feature>
<dbReference type="FunFam" id="1.10.1040.10:FF:000006">
    <property type="entry name" value="3-hydroxyisobutyrate dehydrogenase"/>
    <property type="match status" value="1"/>
</dbReference>
<dbReference type="GO" id="GO:0008442">
    <property type="term" value="F:3-hydroxyisobutyrate dehydrogenase activity"/>
    <property type="evidence" value="ECO:0007669"/>
    <property type="project" value="UniProtKB-EC"/>
</dbReference>
<feature type="region of interest" description="Disordered" evidence="9">
    <location>
        <begin position="259"/>
        <end position="279"/>
    </location>
</feature>
<dbReference type="Gene3D" id="1.10.1040.10">
    <property type="entry name" value="N-(1-d-carboxylethyl)-l-norvaline Dehydrogenase, domain 2"/>
    <property type="match status" value="1"/>
</dbReference>
<evidence type="ECO:0000256" key="2">
    <source>
        <dbReference type="ARBA" id="ARBA00006013"/>
    </source>
</evidence>
<comment type="pathway">
    <text evidence="1">Amino-acid degradation; L-valine degradation.</text>
</comment>
<evidence type="ECO:0000313" key="12">
    <source>
        <dbReference type="EMBL" id="PWA03043.1"/>
    </source>
</evidence>
<dbReference type="GO" id="GO:0006574">
    <property type="term" value="P:L-valine catabolic process"/>
    <property type="evidence" value="ECO:0007669"/>
    <property type="project" value="UniProtKB-UniPathway"/>
</dbReference>
<dbReference type="SUPFAM" id="SSF48179">
    <property type="entry name" value="6-phosphogluconate dehydrogenase C-terminal domain-like"/>
    <property type="match status" value="1"/>
</dbReference>
<keyword evidence="6" id="KW-0520">NAD</keyword>
<organism evidence="12 13">
    <name type="scientific">Smittium angustum</name>
    <dbReference type="NCBI Taxonomy" id="133377"/>
    <lineage>
        <taxon>Eukaryota</taxon>
        <taxon>Fungi</taxon>
        <taxon>Fungi incertae sedis</taxon>
        <taxon>Zoopagomycota</taxon>
        <taxon>Kickxellomycotina</taxon>
        <taxon>Harpellomycetes</taxon>
        <taxon>Harpellales</taxon>
        <taxon>Legeriomycetaceae</taxon>
        <taxon>Smittium</taxon>
    </lineage>
</organism>
<evidence type="ECO:0000256" key="1">
    <source>
        <dbReference type="ARBA" id="ARBA00005109"/>
    </source>
</evidence>
<keyword evidence="4" id="KW-0101">Branched-chain amino acid catabolism</keyword>
<dbReference type="PANTHER" id="PTHR22981:SF7">
    <property type="entry name" value="3-HYDROXYISOBUTYRATE DEHYDROGENASE, MITOCHONDRIAL"/>
    <property type="match status" value="1"/>
</dbReference>
<dbReference type="GO" id="GO:0005739">
    <property type="term" value="C:mitochondrion"/>
    <property type="evidence" value="ECO:0007669"/>
    <property type="project" value="TreeGrafter"/>
</dbReference>
<comment type="similarity">
    <text evidence="2">Belongs to the HIBADH-related family. 3-hydroxyisobutyrate dehydrogenase subfamily.</text>
</comment>
<dbReference type="AlphaFoldDB" id="A0A2U1JDK0"/>
<feature type="domain" description="3-hydroxyisobutyrate dehydrogenase-like NAD-binding" evidence="11">
    <location>
        <begin position="211"/>
        <end position="339"/>
    </location>
</feature>
<dbReference type="Pfam" id="PF14833">
    <property type="entry name" value="NAD_binding_11"/>
    <property type="match status" value="1"/>
</dbReference>
<dbReference type="GO" id="GO:0051287">
    <property type="term" value="F:NAD binding"/>
    <property type="evidence" value="ECO:0007669"/>
    <property type="project" value="InterPro"/>
</dbReference>
<evidence type="ECO:0000256" key="5">
    <source>
        <dbReference type="ARBA" id="ARBA00023002"/>
    </source>
</evidence>
<dbReference type="NCBIfam" id="TIGR01692">
    <property type="entry name" value="HIBADH"/>
    <property type="match status" value="1"/>
</dbReference>
<dbReference type="PIRSF" id="PIRSF000103">
    <property type="entry name" value="HIBADH"/>
    <property type="match status" value="1"/>
</dbReference>
<evidence type="ECO:0000256" key="8">
    <source>
        <dbReference type="PIRSR" id="PIRSR000103-1"/>
    </source>
</evidence>
<dbReference type="EMBL" id="MBFU01000037">
    <property type="protein sequence ID" value="PWA03043.1"/>
    <property type="molecule type" value="Genomic_DNA"/>
</dbReference>
<evidence type="ECO:0000313" key="13">
    <source>
        <dbReference type="Proteomes" id="UP000245591"/>
    </source>
</evidence>
<dbReference type="InterPro" id="IPR008927">
    <property type="entry name" value="6-PGluconate_DH-like_C_sf"/>
</dbReference>
<sequence length="342" mass="36341">MYFAAKNFKAIAPAARLLNLKGDSVFFRGFSSSRVSNTGNVVGFAGLGNMGRHMANNLLKKSDKSLVVYDINPEATTRFSTQKDFDMSRVSVAGSLGELAERSSIIITMLPESAHAKSAFMSPDGILSGMKKGTMCIDSSTIDTSVSAELSNAIIENGGIPLDAPVSGGVMGAEAATLTFMVGSRNEEEFLKAKEILQLMGKNVIHCGGLGNGQTVKICNNMLLGCTMIAAAEAMNLGVKLGVDPKLLASVINTSSGRSWSSEISNPHPNVSPNAPSNRNYDGGFGTKLMLKDMELSLNAAKSTNSPVFLSGLSAQIYRHTCNKDDLANKDFSSVYKWLTNK</sequence>
<dbReference type="InterPro" id="IPR011548">
    <property type="entry name" value="HIBADH"/>
</dbReference>
<evidence type="ECO:0000256" key="9">
    <source>
        <dbReference type="SAM" id="MobiDB-lite"/>
    </source>
</evidence>
<gene>
    <name evidence="12" type="ORF">BB558_000800</name>
</gene>
<accession>A0A2U1JDK0</accession>
<evidence type="ECO:0000259" key="10">
    <source>
        <dbReference type="Pfam" id="PF03446"/>
    </source>
</evidence>
<dbReference type="InterPro" id="IPR015815">
    <property type="entry name" value="HIBADH-related"/>
</dbReference>
<keyword evidence="5" id="KW-0560">Oxidoreductase</keyword>
<dbReference type="EC" id="1.1.1.31" evidence="3"/>
<dbReference type="SUPFAM" id="SSF51735">
    <property type="entry name" value="NAD(P)-binding Rossmann-fold domains"/>
    <property type="match status" value="1"/>
</dbReference>
<dbReference type="UniPathway" id="UPA00362"/>
<evidence type="ECO:0000259" key="11">
    <source>
        <dbReference type="Pfam" id="PF14833"/>
    </source>
</evidence>
<dbReference type="Pfam" id="PF03446">
    <property type="entry name" value="NAD_binding_2"/>
    <property type="match status" value="1"/>
</dbReference>
<dbReference type="InterPro" id="IPR006115">
    <property type="entry name" value="6PGDH_NADP-bd"/>
</dbReference>
<evidence type="ECO:0000256" key="3">
    <source>
        <dbReference type="ARBA" id="ARBA00012991"/>
    </source>
</evidence>
<comment type="caution">
    <text evidence="12">The sequence shown here is derived from an EMBL/GenBank/DDBJ whole genome shotgun (WGS) entry which is preliminary data.</text>
</comment>
<dbReference type="InterPro" id="IPR029154">
    <property type="entry name" value="HIBADH-like_NADP-bd"/>
</dbReference>
<dbReference type="InterPro" id="IPR013328">
    <property type="entry name" value="6PGD_dom2"/>
</dbReference>
<name>A0A2U1JDK0_SMIAN</name>
<proteinExistence type="inferred from homology"/>
<protein>
    <recommendedName>
        <fullName evidence="3">3-hydroxyisobutyrate dehydrogenase</fullName>
        <ecNumber evidence="3">1.1.1.31</ecNumber>
    </recommendedName>
</protein>
<reference evidence="12 13" key="1">
    <citation type="journal article" date="2018" name="MBio">
        <title>Comparative Genomics Reveals the Core Gene Toolbox for the Fungus-Insect Symbiosis.</title>
        <authorList>
            <person name="Wang Y."/>
            <person name="Stata M."/>
            <person name="Wang W."/>
            <person name="Stajich J.E."/>
            <person name="White M.M."/>
            <person name="Moncalvo J.M."/>
        </authorList>
    </citation>
    <scope>NUCLEOTIDE SEQUENCE [LARGE SCALE GENOMIC DNA]</scope>
    <source>
        <strain evidence="12 13">AUS-126-30</strain>
    </source>
</reference>
<evidence type="ECO:0000256" key="4">
    <source>
        <dbReference type="ARBA" id="ARBA00022456"/>
    </source>
</evidence>
<keyword evidence="13" id="KW-1185">Reference proteome</keyword>
<evidence type="ECO:0000256" key="7">
    <source>
        <dbReference type="ARBA" id="ARBA00049197"/>
    </source>
</evidence>
<dbReference type="InterPro" id="IPR036291">
    <property type="entry name" value="NAD(P)-bd_dom_sf"/>
</dbReference>
<feature type="domain" description="6-phosphogluconate dehydrogenase NADP-binding" evidence="10">
    <location>
        <begin position="42"/>
        <end position="208"/>
    </location>
</feature>
<dbReference type="GO" id="GO:0050661">
    <property type="term" value="F:NADP binding"/>
    <property type="evidence" value="ECO:0007669"/>
    <property type="project" value="InterPro"/>
</dbReference>